<dbReference type="PANTHER" id="PTHR35527:SF2">
    <property type="entry name" value="HYDROLASE"/>
    <property type="match status" value="1"/>
</dbReference>
<evidence type="ECO:0000256" key="2">
    <source>
        <dbReference type="ARBA" id="ARBA00022801"/>
    </source>
</evidence>
<dbReference type="CDD" id="cd00542">
    <property type="entry name" value="Ntn_PVA"/>
    <property type="match status" value="1"/>
</dbReference>
<dbReference type="Proteomes" id="UP001228504">
    <property type="component" value="Unassembled WGS sequence"/>
</dbReference>
<dbReference type="Pfam" id="PF02275">
    <property type="entry name" value="CBAH"/>
    <property type="match status" value="1"/>
</dbReference>
<evidence type="ECO:0000313" key="5">
    <source>
        <dbReference type="Proteomes" id="UP001228504"/>
    </source>
</evidence>
<reference evidence="4 5" key="1">
    <citation type="submission" date="2023-07" db="EMBL/GenBank/DDBJ databases">
        <title>Genomic Encyclopedia of Type Strains, Phase IV (KMG-IV): sequencing the most valuable type-strain genomes for metagenomic binning, comparative biology and taxonomic classification.</title>
        <authorList>
            <person name="Goeker M."/>
        </authorList>
    </citation>
    <scope>NUCLEOTIDE SEQUENCE [LARGE SCALE GENOMIC DNA]</scope>
    <source>
        <strain evidence="4 5">DSM 20694</strain>
    </source>
</reference>
<evidence type="ECO:0000313" key="4">
    <source>
        <dbReference type="EMBL" id="MDQ0151159.1"/>
    </source>
</evidence>
<dbReference type="InterPro" id="IPR029055">
    <property type="entry name" value="Ntn_hydrolases_N"/>
</dbReference>
<dbReference type="Gene3D" id="3.60.60.10">
    <property type="entry name" value="Penicillin V Acylase, Chain A"/>
    <property type="match status" value="1"/>
</dbReference>
<organism evidence="4 5">
    <name type="scientific">Eubacterium multiforme</name>
    <dbReference type="NCBI Taxonomy" id="83339"/>
    <lineage>
        <taxon>Bacteria</taxon>
        <taxon>Bacillati</taxon>
        <taxon>Bacillota</taxon>
        <taxon>Clostridia</taxon>
        <taxon>Eubacteriales</taxon>
        <taxon>Eubacteriaceae</taxon>
        <taxon>Eubacterium</taxon>
    </lineage>
</organism>
<dbReference type="SUPFAM" id="SSF56235">
    <property type="entry name" value="N-terminal nucleophile aminohydrolases (Ntn hydrolases)"/>
    <property type="match status" value="1"/>
</dbReference>
<sequence>MGNNMENVKELVNDMNAGCSSITWTTEDGKHLWGRNFDFNHIANGSMITYVPKGKEYYGCGNILEKNIDESSKLTSKYGAVGTGSLLMESTPVLYEGINEKGLMGGQLYYRNYAHYEPKAKDGTIAVQPPYVVTYLLTQCATVEEVVDALTNKITVVNIPMFGSVGTVHWSFTDKTGETVIIEPDETGITIYRNAMGVLTNSPSYAWHKLNLYNYFNIRDLDYDSLSVNGFTLEQCASGNGTLGLPGDSTSQSRFVRLAFLKKYGVKGKTEEEGITYGIHLFNNVAMPLGMVRVSEPGDLKHASGVVPFDYTVYTSMMCAESLKFYWVTYENQTVQCVDLNDLLSKNDYAQFDLGRVTEFKYLTK</sequence>
<keyword evidence="2 4" id="KW-0378">Hydrolase</keyword>
<dbReference type="GO" id="GO:0045302">
    <property type="term" value="F:choloylglycine hydrolase activity"/>
    <property type="evidence" value="ECO:0007669"/>
    <property type="project" value="UniProtKB-EC"/>
</dbReference>
<dbReference type="InterPro" id="IPR029132">
    <property type="entry name" value="CBAH/NAAA_C"/>
</dbReference>
<feature type="domain" description="Choloylglycine hydrolase/NAAA C-terminal" evidence="3">
    <location>
        <begin position="19"/>
        <end position="342"/>
    </location>
</feature>
<dbReference type="InterPro" id="IPR052193">
    <property type="entry name" value="Peptidase_C59"/>
</dbReference>
<protein>
    <submittedName>
        <fullName evidence="4">Choloylglycine hydrolase</fullName>
        <ecNumber evidence="4">3.5.1.24</ecNumber>
    </submittedName>
</protein>
<dbReference type="RefSeq" id="WP_307488165.1">
    <property type="nucleotide sequence ID" value="NZ_JAUSUF010000019.1"/>
</dbReference>
<gene>
    <name evidence="4" type="ORF">J2S18_003136</name>
</gene>
<proteinExistence type="inferred from homology"/>
<comment type="similarity">
    <text evidence="1">Belongs to the peptidase C59 family.</text>
</comment>
<dbReference type="PANTHER" id="PTHR35527">
    <property type="entry name" value="CHOLOYLGLYCINE HYDROLASE"/>
    <property type="match status" value="1"/>
</dbReference>
<name>A0ABT9UXV7_9FIRM</name>
<evidence type="ECO:0000256" key="1">
    <source>
        <dbReference type="ARBA" id="ARBA00006625"/>
    </source>
</evidence>
<dbReference type="EC" id="3.5.1.24" evidence="4"/>
<keyword evidence="5" id="KW-1185">Reference proteome</keyword>
<dbReference type="EMBL" id="JAUSUF010000019">
    <property type="protein sequence ID" value="MDQ0151159.1"/>
    <property type="molecule type" value="Genomic_DNA"/>
</dbReference>
<evidence type="ECO:0000259" key="3">
    <source>
        <dbReference type="Pfam" id="PF02275"/>
    </source>
</evidence>
<comment type="caution">
    <text evidence="4">The sequence shown here is derived from an EMBL/GenBank/DDBJ whole genome shotgun (WGS) entry which is preliminary data.</text>
</comment>
<accession>A0ABT9UXV7</accession>